<dbReference type="GO" id="GO:0043190">
    <property type="term" value="C:ATP-binding cassette (ABC) transporter complex"/>
    <property type="evidence" value="ECO:0007669"/>
    <property type="project" value="InterPro"/>
</dbReference>
<dbReference type="SUPFAM" id="SSF53850">
    <property type="entry name" value="Periplasmic binding protein-like II"/>
    <property type="match status" value="1"/>
</dbReference>
<feature type="signal peptide" evidence="5">
    <location>
        <begin position="1"/>
        <end position="26"/>
    </location>
</feature>
<dbReference type="Pfam" id="PF04069">
    <property type="entry name" value="OpuAC"/>
    <property type="match status" value="1"/>
</dbReference>
<dbReference type="Gene3D" id="3.40.190.10">
    <property type="entry name" value="Periplasmic binding protein-like II"/>
    <property type="match status" value="1"/>
</dbReference>
<evidence type="ECO:0000256" key="5">
    <source>
        <dbReference type="SAM" id="SignalP"/>
    </source>
</evidence>
<dbReference type="PANTHER" id="PTHR47737:SF1">
    <property type="entry name" value="GLYCINE BETAINE_PROLINE BETAINE TRANSPORT SYSTEM PERMEASE PROTEIN PROW"/>
    <property type="match status" value="1"/>
</dbReference>
<dbReference type="InterPro" id="IPR007210">
    <property type="entry name" value="ABC_Gly_betaine_transp_sub-bd"/>
</dbReference>
<comment type="caution">
    <text evidence="7">The sequence shown here is derived from an EMBL/GenBank/DDBJ whole genome shotgun (WGS) entry which is preliminary data.</text>
</comment>
<dbReference type="Gene3D" id="3.40.190.100">
    <property type="entry name" value="Glycine betaine-binding periplasmic protein, domain 2"/>
    <property type="match status" value="1"/>
</dbReference>
<dbReference type="GO" id="GO:0015226">
    <property type="term" value="F:carnitine transmembrane transporter activity"/>
    <property type="evidence" value="ECO:0007669"/>
    <property type="project" value="TreeGrafter"/>
</dbReference>
<dbReference type="GO" id="GO:0005275">
    <property type="term" value="F:amine transmembrane transporter activity"/>
    <property type="evidence" value="ECO:0007669"/>
    <property type="project" value="TreeGrafter"/>
</dbReference>
<gene>
    <name evidence="7" type="primary">opuAC</name>
    <name evidence="7" type="ORF">HHA01_12630</name>
</gene>
<organism evidence="7 8">
    <name type="scientific">Halomonas halmophila</name>
    <dbReference type="NCBI Taxonomy" id="252"/>
    <lineage>
        <taxon>Bacteria</taxon>
        <taxon>Pseudomonadati</taxon>
        <taxon>Pseudomonadota</taxon>
        <taxon>Gammaproteobacteria</taxon>
        <taxon>Oceanospirillales</taxon>
        <taxon>Halomonadaceae</taxon>
        <taxon>Halomonas</taxon>
    </lineage>
</organism>
<feature type="domain" description="ABC-type glycine betaine transport system substrate-binding" evidence="6">
    <location>
        <begin position="29"/>
        <end position="276"/>
    </location>
</feature>
<sequence length="293" mass="32559">MKFHMKTVSSALLACALIPASQGLMAQDKELVIGTNNWAENIAVANMWKILLEDEYGYDIELSNVSKNALYAAMSQGDIDISMEIWLPVTDKPFLEPYKDELQVHDAWYEGTGLGLVVPSYVEIDTIPELKENADQYEYQGSPSILGIDSGSAIAGLTDDAIEQYALPLSQVNSSGPAMMAALDGAYVNEEPIVVTLWSPHWAFAEYDLKYLEDPKGVYGVNETIYWFSRGDFSNDDPWLTEVLNAWKMDDDTLGGLMATIEEVGDPEEGAQQWIDNHRDIIDKWLAAGDKTN</sequence>
<dbReference type="GO" id="GO:0015871">
    <property type="term" value="P:choline transport"/>
    <property type="evidence" value="ECO:0007669"/>
    <property type="project" value="TreeGrafter"/>
</dbReference>
<dbReference type="CDD" id="cd13639">
    <property type="entry name" value="PBP2_OpuAC_like"/>
    <property type="match status" value="1"/>
</dbReference>
<keyword evidence="3" id="KW-1003">Cell membrane</keyword>
<dbReference type="Proteomes" id="UP000319812">
    <property type="component" value="Unassembled WGS sequence"/>
</dbReference>
<evidence type="ECO:0000313" key="7">
    <source>
        <dbReference type="EMBL" id="GED22286.1"/>
    </source>
</evidence>
<evidence type="ECO:0000256" key="3">
    <source>
        <dbReference type="ARBA" id="ARBA00022475"/>
    </source>
</evidence>
<evidence type="ECO:0000256" key="1">
    <source>
        <dbReference type="ARBA" id="ARBA00004236"/>
    </source>
</evidence>
<dbReference type="PANTHER" id="PTHR47737">
    <property type="entry name" value="GLYCINE BETAINE/PROLINE BETAINE TRANSPORT SYSTEM PERMEASE PROTEIN PROW"/>
    <property type="match status" value="1"/>
</dbReference>
<evidence type="ECO:0000256" key="2">
    <source>
        <dbReference type="ARBA" id="ARBA00022448"/>
    </source>
</evidence>
<keyword evidence="2" id="KW-0813">Transport</keyword>
<dbReference type="AlphaFoldDB" id="A0A4Y4EYR7"/>
<evidence type="ECO:0000256" key="4">
    <source>
        <dbReference type="ARBA" id="ARBA00023136"/>
    </source>
</evidence>
<keyword evidence="5" id="KW-0732">Signal</keyword>
<proteinExistence type="predicted"/>
<protein>
    <submittedName>
        <fullName evidence="7">Glycine/betaine ABC transporter</fullName>
    </submittedName>
</protein>
<reference evidence="7 8" key="1">
    <citation type="submission" date="2019-06" db="EMBL/GenBank/DDBJ databases">
        <title>Whole genome shotgun sequence of Halomonas halmophila NBRC 15537.</title>
        <authorList>
            <person name="Hosoyama A."/>
            <person name="Uohara A."/>
            <person name="Ohji S."/>
            <person name="Ichikawa N."/>
        </authorList>
    </citation>
    <scope>NUCLEOTIDE SEQUENCE [LARGE SCALE GENOMIC DNA]</scope>
    <source>
        <strain evidence="7 8">NBRC 15537</strain>
    </source>
</reference>
<comment type="subcellular location">
    <subcellularLocation>
        <location evidence="1">Cell membrane</location>
    </subcellularLocation>
</comment>
<name>A0A4Y4EYR7_9GAMM</name>
<dbReference type="EMBL" id="BJOC01000018">
    <property type="protein sequence ID" value="GED22286.1"/>
    <property type="molecule type" value="Genomic_DNA"/>
</dbReference>
<feature type="chain" id="PRO_5021263425" evidence="5">
    <location>
        <begin position="27"/>
        <end position="293"/>
    </location>
</feature>
<evidence type="ECO:0000259" key="6">
    <source>
        <dbReference type="Pfam" id="PF04069"/>
    </source>
</evidence>
<keyword evidence="4" id="KW-0472">Membrane</keyword>
<evidence type="ECO:0000313" key="8">
    <source>
        <dbReference type="Proteomes" id="UP000319812"/>
    </source>
</evidence>
<dbReference type="GO" id="GO:0031460">
    <property type="term" value="P:glycine betaine transport"/>
    <property type="evidence" value="ECO:0007669"/>
    <property type="project" value="TreeGrafter"/>
</dbReference>
<keyword evidence="8" id="KW-1185">Reference proteome</keyword>
<accession>A0A4Y4EYR7</accession>